<keyword evidence="1" id="KW-0472">Membrane</keyword>
<name>A0A6C0KT19_9ZZZZ</name>
<accession>A0A6C0KT19</accession>
<dbReference type="EMBL" id="MN740968">
    <property type="protein sequence ID" value="QHU20341.1"/>
    <property type="molecule type" value="Genomic_DNA"/>
</dbReference>
<organism evidence="2">
    <name type="scientific">viral metagenome</name>
    <dbReference type="NCBI Taxonomy" id="1070528"/>
    <lineage>
        <taxon>unclassified sequences</taxon>
        <taxon>metagenomes</taxon>
        <taxon>organismal metagenomes</taxon>
    </lineage>
</organism>
<feature type="transmembrane region" description="Helical" evidence="1">
    <location>
        <begin position="45"/>
        <end position="67"/>
    </location>
</feature>
<evidence type="ECO:0000256" key="1">
    <source>
        <dbReference type="SAM" id="Phobius"/>
    </source>
</evidence>
<dbReference type="AlphaFoldDB" id="A0A6C0KT19"/>
<sequence length="156" mass="17631">MTEISINTNQIPSIPNENFIKSLENDIRKCMENTYISCRYCYQHYLRFIILGIVLSVIGIVVTVIVLSQKSNTFPCYGYESNTLASSISVSCLQYLWDQSCSTKAPYTFPPNYQGWWNQSPQGTTLITCHSNPQCGIGSYGNIAIYVSYCNILYGQ</sequence>
<keyword evidence="1" id="KW-0812">Transmembrane</keyword>
<proteinExistence type="predicted"/>
<keyword evidence="1" id="KW-1133">Transmembrane helix</keyword>
<evidence type="ECO:0000313" key="2">
    <source>
        <dbReference type="EMBL" id="QHU20341.1"/>
    </source>
</evidence>
<reference evidence="2" key="1">
    <citation type="journal article" date="2020" name="Nature">
        <title>Giant virus diversity and host interactions through global metagenomics.</title>
        <authorList>
            <person name="Schulz F."/>
            <person name="Roux S."/>
            <person name="Paez-Espino D."/>
            <person name="Jungbluth S."/>
            <person name="Walsh D.A."/>
            <person name="Denef V.J."/>
            <person name="McMahon K.D."/>
            <person name="Konstantinidis K.T."/>
            <person name="Eloe-Fadrosh E.A."/>
            <person name="Kyrpides N.C."/>
            <person name="Woyke T."/>
        </authorList>
    </citation>
    <scope>NUCLEOTIDE SEQUENCE</scope>
    <source>
        <strain evidence="2">GVMAG-S-3300013093-109</strain>
    </source>
</reference>
<protein>
    <submittedName>
        <fullName evidence="2">Uncharacterized protein</fullName>
    </submittedName>
</protein>